<keyword evidence="7" id="KW-0482">Metalloprotease</keyword>
<evidence type="ECO:0000256" key="2">
    <source>
        <dbReference type="ARBA" id="ARBA00005988"/>
    </source>
</evidence>
<evidence type="ECO:0000256" key="7">
    <source>
        <dbReference type="ARBA" id="ARBA00023049"/>
    </source>
</evidence>
<dbReference type="GO" id="GO:0008270">
    <property type="term" value="F:zinc ion binding"/>
    <property type="evidence" value="ECO:0007669"/>
    <property type="project" value="InterPro"/>
</dbReference>
<evidence type="ECO:0000256" key="4">
    <source>
        <dbReference type="ARBA" id="ARBA00022723"/>
    </source>
</evidence>
<dbReference type="PANTHER" id="PTHR11705:SF143">
    <property type="entry name" value="SLL0236 PROTEIN"/>
    <property type="match status" value="1"/>
</dbReference>
<dbReference type="SUPFAM" id="SSF53187">
    <property type="entry name" value="Zn-dependent exopeptidases"/>
    <property type="match status" value="1"/>
</dbReference>
<keyword evidence="5" id="KW-0378">Hydrolase</keyword>
<feature type="domain" description="Peptidase M14" evidence="8">
    <location>
        <begin position="47"/>
        <end position="221"/>
    </location>
</feature>
<keyword evidence="10" id="KW-1185">Reference proteome</keyword>
<accession>G4SW17</accession>
<comment type="similarity">
    <text evidence="2">Belongs to the peptidase M14 family.</text>
</comment>
<evidence type="ECO:0000259" key="8">
    <source>
        <dbReference type="Pfam" id="PF00246"/>
    </source>
</evidence>
<dbReference type="InterPro" id="IPR057246">
    <property type="entry name" value="CARBOXYPEPT_ZN_1"/>
</dbReference>
<evidence type="ECO:0000313" key="10">
    <source>
        <dbReference type="Proteomes" id="UP000008315"/>
    </source>
</evidence>
<evidence type="ECO:0000256" key="6">
    <source>
        <dbReference type="ARBA" id="ARBA00022833"/>
    </source>
</evidence>
<dbReference type="Proteomes" id="UP000008315">
    <property type="component" value="Chromosome"/>
</dbReference>
<reference evidence="10" key="1">
    <citation type="journal article" date="2012" name="J. Bacteriol.">
        <title>Genome sequence of the haloalkaliphilic methanotrophic bacterium Methylomicrobium alcaliphilum 20Z.</title>
        <authorList>
            <person name="Vuilleumier S."/>
            <person name="Khmelenina V.N."/>
            <person name="Bringel F."/>
            <person name="Reshetnikov A.S."/>
            <person name="Lajus A."/>
            <person name="Mangenot S."/>
            <person name="Rouy Z."/>
            <person name="Op den Camp H.J."/>
            <person name="Jetten M.S."/>
            <person name="Dispirito A.A."/>
            <person name="Dunfield P."/>
            <person name="Klotz M.G."/>
            <person name="Semrau J.D."/>
            <person name="Stein L.Y."/>
            <person name="Barbe V."/>
            <person name="Medigue C."/>
            <person name="Trotsenko Y.A."/>
            <person name="Kalyuzhnaya M.G."/>
        </authorList>
    </citation>
    <scope>NUCLEOTIDE SEQUENCE [LARGE SCALE GENOMIC DNA]</scope>
    <source>
        <strain evidence="10">DSM 19304 / NCIMB 14124 / VKM B-2133 / 20Z</strain>
    </source>
</reference>
<sequence>MPLAVMTGVKFPELDQLERIIDQLGTRAQTEVISRIQCRELEFPIHCISIGAAGPDVPVLGFFGGVHGLEKIGSEVILSYLQTVVQLLDWDRELLTRLEQLRLVFVPIVNPVGVYLGTRCNGNGVDLMRNSPVEGPGKRRLYSGHRISARLPWYRGNKVKMELEAQALCNVVERHLFNSPLSIALDLHSGFGVRDRLWFPYASKKTPFTFIAETVALKERYDRCYPHHIYTIEPTCKEYVINGDLWDYLFDEFIERFGTERLFLPFTLEMGSWIWLRKNPMHLFQKHGLFHPILPHRRERILRRHFMLFDFLQRSLLYPEHWAKLDQQQKQHNQNKALGLWYG</sequence>
<organism evidence="9 10">
    <name type="scientific">Methylotuvimicrobium alcaliphilum (strain DSM 19304 / NCIMB 14124 / VKM B-2133 / 20Z)</name>
    <name type="common">Methylomicrobium alcaliphilum</name>
    <dbReference type="NCBI Taxonomy" id="1091494"/>
    <lineage>
        <taxon>Bacteria</taxon>
        <taxon>Pseudomonadati</taxon>
        <taxon>Pseudomonadota</taxon>
        <taxon>Gammaproteobacteria</taxon>
        <taxon>Methylococcales</taxon>
        <taxon>Methylococcaceae</taxon>
        <taxon>Methylotuvimicrobium</taxon>
    </lineage>
</organism>
<comment type="cofactor">
    <cofactor evidence="1">
        <name>Zn(2+)</name>
        <dbReference type="ChEBI" id="CHEBI:29105"/>
    </cofactor>
</comment>
<name>G4SW17_META2</name>
<keyword evidence="3" id="KW-0645">Protease</keyword>
<dbReference type="EMBL" id="FO082060">
    <property type="protein sequence ID" value="CCE21938.1"/>
    <property type="molecule type" value="Genomic_DNA"/>
</dbReference>
<protein>
    <submittedName>
        <fullName evidence="9">Peptidase M14 carboxypeptidase A</fullName>
    </submittedName>
</protein>
<dbReference type="GO" id="GO:0006508">
    <property type="term" value="P:proteolysis"/>
    <property type="evidence" value="ECO:0007669"/>
    <property type="project" value="UniProtKB-KW"/>
</dbReference>
<evidence type="ECO:0000256" key="3">
    <source>
        <dbReference type="ARBA" id="ARBA00022670"/>
    </source>
</evidence>
<dbReference type="HOGENOM" id="CLU_830613_0_0_6"/>
<dbReference type="PATRIC" id="fig|271065.3.peg.247"/>
<proteinExistence type="inferred from homology"/>
<dbReference type="AlphaFoldDB" id="G4SW17"/>
<dbReference type="GO" id="GO:0005615">
    <property type="term" value="C:extracellular space"/>
    <property type="evidence" value="ECO:0007669"/>
    <property type="project" value="TreeGrafter"/>
</dbReference>
<dbReference type="GO" id="GO:0004181">
    <property type="term" value="F:metallocarboxypeptidase activity"/>
    <property type="evidence" value="ECO:0007669"/>
    <property type="project" value="InterPro"/>
</dbReference>
<dbReference type="KEGG" id="mah:MEALZ_0238"/>
<evidence type="ECO:0000256" key="5">
    <source>
        <dbReference type="ARBA" id="ARBA00022801"/>
    </source>
</evidence>
<dbReference type="Gene3D" id="3.40.630.10">
    <property type="entry name" value="Zn peptidases"/>
    <property type="match status" value="1"/>
</dbReference>
<gene>
    <name evidence="9" type="ordered locus">MEALZ_0238</name>
</gene>
<dbReference type="PANTHER" id="PTHR11705">
    <property type="entry name" value="PROTEASE FAMILY M14 CARBOXYPEPTIDASE A,B"/>
    <property type="match status" value="1"/>
</dbReference>
<dbReference type="STRING" id="1091494.MEALZ_0238"/>
<dbReference type="Pfam" id="PF00246">
    <property type="entry name" value="Peptidase_M14"/>
    <property type="match status" value="1"/>
</dbReference>
<dbReference type="InterPro" id="IPR000834">
    <property type="entry name" value="Peptidase_M14"/>
</dbReference>
<keyword evidence="9" id="KW-0121">Carboxypeptidase</keyword>
<evidence type="ECO:0000313" key="9">
    <source>
        <dbReference type="EMBL" id="CCE21938.1"/>
    </source>
</evidence>
<dbReference type="PROSITE" id="PS00132">
    <property type="entry name" value="CARBOXYPEPT_ZN_1"/>
    <property type="match status" value="1"/>
</dbReference>
<keyword evidence="4" id="KW-0479">Metal-binding</keyword>
<keyword evidence="6" id="KW-0862">Zinc</keyword>
<evidence type="ECO:0000256" key="1">
    <source>
        <dbReference type="ARBA" id="ARBA00001947"/>
    </source>
</evidence>